<dbReference type="PANTHER" id="PTHR23140">
    <property type="entry name" value="RNA PROCESSING PROTEIN LD23810P"/>
    <property type="match status" value="1"/>
</dbReference>
<evidence type="ECO:0008006" key="6">
    <source>
        <dbReference type="Google" id="ProtNLM"/>
    </source>
</evidence>
<evidence type="ECO:0000259" key="2">
    <source>
        <dbReference type="PROSITE" id="PS50128"/>
    </source>
</evidence>
<sequence>MAFRISLNKAGKAAQLGSKIKAEEDAKAREEKNALDKVMADFMEEHSDEKGVLGETEKDHEAEKDVFVPTGSKRHFTGRPRSMKSGPGTLDAEPVPAFARPGAPGGYTGAPHSRFGGPAAGQDEERVNENIYTTVVAKASNLPPAISPSRVEELFAEFPSLKVVKVERIPPSRPSSPSQRTRPSASMKVIFDRDANARDLDDAMNKMNDKRYLGKGYYLHLDRYLGGRSVSTKQHEEPFGATLHDVEVAKGYAPPPDLGGNNRERVREEMMNKRMLITANAPPDLPTLRLIHQTIEGVIEGGMEFEAALMQDAQVQSSERFAWLFNQKHPLNRYYRWRLHEILSSTSRPDVFQRHPEWRGPKEVLIDEYASGLWDLNHPYEEEDSEDEDDLPAHARTTLPVGDDYPGRAHTGYGIMPPRDRAQLIWLLATLPPSSALYDEIAAISTFAVDHVSKGMDEVVSLLVTNVFQPFFLSKANPKLSRGDVTEEEEGRRRGQIPQLTTNALRIISDVALTTQKEPGMAYKYRGVIGGQLVDRKVFEYLERLPAQLEMGRLAENQYRDDINAILKVWMDEHLFEKESLEHIEHAFNGRKREREQEEIERRAVERRKARKGVVPKREKPESPDGNEGRMDVDGAADEGTPGAGVKEGTPMEIESETPAEAATTADAAEASATKEVEKAASPPEIPGETAAQRARRLRPTADMFASDEE</sequence>
<evidence type="ECO:0000313" key="5">
    <source>
        <dbReference type="Proteomes" id="UP001140513"/>
    </source>
</evidence>
<dbReference type="SUPFAM" id="SSF109905">
    <property type="entry name" value="Surp module (SWAP domain)"/>
    <property type="match status" value="1"/>
</dbReference>
<name>A0A9W9C9J7_9PLEO</name>
<dbReference type="Pfam" id="PF01805">
    <property type="entry name" value="Surp"/>
    <property type="match status" value="1"/>
</dbReference>
<evidence type="ECO:0000259" key="3">
    <source>
        <dbReference type="PROSITE" id="PS51391"/>
    </source>
</evidence>
<feature type="compositionally biased region" description="Basic and acidic residues" evidence="1">
    <location>
        <begin position="616"/>
        <end position="633"/>
    </location>
</feature>
<accession>A0A9W9C9J7</accession>
<dbReference type="PANTHER" id="PTHR23140:SF0">
    <property type="entry name" value="U2 SNRNP-ASSOCIATED SURP MOTIF-CONTAINING PROTEIN"/>
    <property type="match status" value="1"/>
</dbReference>
<feature type="domain" description="SURP motif" evidence="2">
    <location>
        <begin position="290"/>
        <end position="335"/>
    </location>
</feature>
<proteinExistence type="predicted"/>
<dbReference type="SMART" id="SM00648">
    <property type="entry name" value="SWAP"/>
    <property type="match status" value="1"/>
</dbReference>
<feature type="compositionally biased region" description="Basic residues" evidence="1">
    <location>
        <begin position="605"/>
        <end position="615"/>
    </location>
</feature>
<dbReference type="Gene3D" id="1.10.10.790">
    <property type="entry name" value="Surp module"/>
    <property type="match status" value="1"/>
</dbReference>
<dbReference type="InterPro" id="IPR000061">
    <property type="entry name" value="Surp"/>
</dbReference>
<feature type="compositionally biased region" description="Low complexity" evidence="1">
    <location>
        <begin position="657"/>
        <end position="672"/>
    </location>
</feature>
<evidence type="ECO:0000313" key="4">
    <source>
        <dbReference type="EMBL" id="KAJ4350107.1"/>
    </source>
</evidence>
<dbReference type="AlphaFoldDB" id="A0A9W9C9J7"/>
<feature type="compositionally biased region" description="Basic and acidic residues" evidence="1">
    <location>
        <begin position="46"/>
        <end position="66"/>
    </location>
</feature>
<keyword evidence="5" id="KW-1185">Reference proteome</keyword>
<comment type="caution">
    <text evidence="4">The sequence shown here is derived from an EMBL/GenBank/DDBJ whole genome shotgun (WGS) entry which is preliminary data.</text>
</comment>
<dbReference type="GO" id="GO:0006396">
    <property type="term" value="P:RNA processing"/>
    <property type="evidence" value="ECO:0007669"/>
    <property type="project" value="InterPro"/>
</dbReference>
<reference evidence="4" key="1">
    <citation type="submission" date="2022-10" db="EMBL/GenBank/DDBJ databases">
        <title>Tapping the CABI collections for fungal endophytes: first genome assemblies for Collariella, Neodidymelliopsis, Ascochyta clinopodiicola, Didymella pomorum, Didymosphaeria variabile, Neocosmospora piperis and Neocucurbitaria cava.</title>
        <authorList>
            <person name="Hill R."/>
        </authorList>
    </citation>
    <scope>NUCLEOTIDE SEQUENCE</scope>
    <source>
        <strain evidence="4">IMI 356815</strain>
    </source>
</reference>
<feature type="compositionally biased region" description="Basic residues" evidence="1">
    <location>
        <begin position="72"/>
        <end position="82"/>
    </location>
</feature>
<dbReference type="InterPro" id="IPR035967">
    <property type="entry name" value="SWAP/Surp_sf"/>
</dbReference>
<feature type="region of interest" description="Disordered" evidence="1">
    <location>
        <begin position="604"/>
        <end position="710"/>
    </location>
</feature>
<dbReference type="GO" id="GO:0005634">
    <property type="term" value="C:nucleus"/>
    <property type="evidence" value="ECO:0007669"/>
    <property type="project" value="TreeGrafter"/>
</dbReference>
<feature type="domain" description="CID" evidence="3">
    <location>
        <begin position="416"/>
        <end position="592"/>
    </location>
</feature>
<dbReference type="GeneID" id="80912258"/>
<dbReference type="InterPro" id="IPR051485">
    <property type="entry name" value="SR-CTD_assoc_factor"/>
</dbReference>
<dbReference type="OrthoDB" id="377209at2759"/>
<dbReference type="RefSeq" id="XP_056069037.1">
    <property type="nucleotide sequence ID" value="XM_056217481.1"/>
</dbReference>
<feature type="region of interest" description="Disordered" evidence="1">
    <location>
        <begin position="46"/>
        <end position="94"/>
    </location>
</feature>
<dbReference type="InterPro" id="IPR006569">
    <property type="entry name" value="CID_dom"/>
</dbReference>
<organism evidence="4 5">
    <name type="scientific">Didymosphaeria variabile</name>
    <dbReference type="NCBI Taxonomy" id="1932322"/>
    <lineage>
        <taxon>Eukaryota</taxon>
        <taxon>Fungi</taxon>
        <taxon>Dikarya</taxon>
        <taxon>Ascomycota</taxon>
        <taxon>Pezizomycotina</taxon>
        <taxon>Dothideomycetes</taxon>
        <taxon>Pleosporomycetidae</taxon>
        <taxon>Pleosporales</taxon>
        <taxon>Massarineae</taxon>
        <taxon>Didymosphaeriaceae</taxon>
        <taxon>Didymosphaeria</taxon>
    </lineage>
</organism>
<dbReference type="PROSITE" id="PS50128">
    <property type="entry name" value="SURP"/>
    <property type="match status" value="1"/>
</dbReference>
<dbReference type="PROSITE" id="PS51391">
    <property type="entry name" value="CID"/>
    <property type="match status" value="1"/>
</dbReference>
<dbReference type="GO" id="GO:0003723">
    <property type="term" value="F:RNA binding"/>
    <property type="evidence" value="ECO:0007669"/>
    <property type="project" value="InterPro"/>
</dbReference>
<dbReference type="EMBL" id="JAPEUX010000006">
    <property type="protein sequence ID" value="KAJ4350107.1"/>
    <property type="molecule type" value="Genomic_DNA"/>
</dbReference>
<dbReference type="Proteomes" id="UP001140513">
    <property type="component" value="Unassembled WGS sequence"/>
</dbReference>
<evidence type="ECO:0000256" key="1">
    <source>
        <dbReference type="SAM" id="MobiDB-lite"/>
    </source>
</evidence>
<gene>
    <name evidence="4" type="ORF">N0V89_008728</name>
</gene>
<protein>
    <recommendedName>
        <fullName evidence="6">SURP motif domain-containing protein</fullName>
    </recommendedName>
</protein>